<protein>
    <recommendedName>
        <fullName evidence="3">Craniofacial development protein 2-like</fullName>
    </recommendedName>
</protein>
<organism evidence="1 2">
    <name type="scientific">Henosepilachna vigintioctopunctata</name>
    <dbReference type="NCBI Taxonomy" id="420089"/>
    <lineage>
        <taxon>Eukaryota</taxon>
        <taxon>Metazoa</taxon>
        <taxon>Ecdysozoa</taxon>
        <taxon>Arthropoda</taxon>
        <taxon>Hexapoda</taxon>
        <taxon>Insecta</taxon>
        <taxon>Pterygota</taxon>
        <taxon>Neoptera</taxon>
        <taxon>Endopterygota</taxon>
        <taxon>Coleoptera</taxon>
        <taxon>Polyphaga</taxon>
        <taxon>Cucujiformia</taxon>
        <taxon>Coccinelloidea</taxon>
        <taxon>Coccinellidae</taxon>
        <taxon>Epilachninae</taxon>
        <taxon>Epilachnini</taxon>
        <taxon>Henosepilachna</taxon>
    </lineage>
</organism>
<proteinExistence type="predicted"/>
<dbReference type="AlphaFoldDB" id="A0AAW1U215"/>
<name>A0AAW1U215_9CUCU</name>
<accession>A0AAW1U215</accession>
<dbReference type="InterPro" id="IPR036691">
    <property type="entry name" value="Endo/exonu/phosph_ase_sf"/>
</dbReference>
<dbReference type="Gene3D" id="3.60.10.10">
    <property type="entry name" value="Endonuclease/exonuclease/phosphatase"/>
    <property type="match status" value="1"/>
</dbReference>
<evidence type="ECO:0000313" key="1">
    <source>
        <dbReference type="EMBL" id="KAK9877856.1"/>
    </source>
</evidence>
<evidence type="ECO:0000313" key="2">
    <source>
        <dbReference type="Proteomes" id="UP001431783"/>
    </source>
</evidence>
<sequence>MNSVTSNGISFSEVRRKGEGLMELRSGHMFYHRGTDTGRTSGTRFIVNRRMKHLMTSYESTSDRISKIEMIISRRYNLMILQVYAPTASYTDDQVEMFYEEVQHLYESSGAYFKLVIGNFNAQIGEKQPGERWSVGVCGGLFSCCGE</sequence>
<dbReference type="Proteomes" id="UP001431783">
    <property type="component" value="Unassembled WGS sequence"/>
</dbReference>
<evidence type="ECO:0008006" key="3">
    <source>
        <dbReference type="Google" id="ProtNLM"/>
    </source>
</evidence>
<dbReference type="SUPFAM" id="SSF56219">
    <property type="entry name" value="DNase I-like"/>
    <property type="match status" value="1"/>
</dbReference>
<dbReference type="EMBL" id="JARQZJ010000044">
    <property type="protein sequence ID" value="KAK9877856.1"/>
    <property type="molecule type" value="Genomic_DNA"/>
</dbReference>
<comment type="caution">
    <text evidence="1">The sequence shown here is derived from an EMBL/GenBank/DDBJ whole genome shotgun (WGS) entry which is preliminary data.</text>
</comment>
<gene>
    <name evidence="1" type="ORF">WA026_020086</name>
</gene>
<reference evidence="1 2" key="1">
    <citation type="submission" date="2023-03" db="EMBL/GenBank/DDBJ databases">
        <title>Genome insight into feeding habits of ladybird beetles.</title>
        <authorList>
            <person name="Li H.-S."/>
            <person name="Huang Y.-H."/>
            <person name="Pang H."/>
        </authorList>
    </citation>
    <scope>NUCLEOTIDE SEQUENCE [LARGE SCALE GENOMIC DNA]</scope>
    <source>
        <strain evidence="1">SYSU_2023b</strain>
        <tissue evidence="1">Whole body</tissue>
    </source>
</reference>
<keyword evidence="2" id="KW-1185">Reference proteome</keyword>